<dbReference type="STRING" id="686832.A0A0C3BIF1"/>
<keyword evidence="3" id="KW-1185">Reference proteome</keyword>
<evidence type="ECO:0000313" key="2">
    <source>
        <dbReference type="EMBL" id="KIM36495.1"/>
    </source>
</evidence>
<reference evidence="3" key="2">
    <citation type="submission" date="2015-01" db="EMBL/GenBank/DDBJ databases">
        <title>Evolutionary Origins and Diversification of the Mycorrhizal Mutualists.</title>
        <authorList>
            <consortium name="DOE Joint Genome Institute"/>
            <consortium name="Mycorrhizal Genomics Consortium"/>
            <person name="Kohler A."/>
            <person name="Kuo A."/>
            <person name="Nagy L.G."/>
            <person name="Floudas D."/>
            <person name="Copeland A."/>
            <person name="Barry K.W."/>
            <person name="Cichocki N."/>
            <person name="Veneault-Fourrey C."/>
            <person name="LaButti K."/>
            <person name="Lindquist E.A."/>
            <person name="Lipzen A."/>
            <person name="Lundell T."/>
            <person name="Morin E."/>
            <person name="Murat C."/>
            <person name="Riley R."/>
            <person name="Ohm R."/>
            <person name="Sun H."/>
            <person name="Tunlid A."/>
            <person name="Henrissat B."/>
            <person name="Grigoriev I.V."/>
            <person name="Hibbett D.S."/>
            <person name="Martin F."/>
        </authorList>
    </citation>
    <scope>NUCLEOTIDE SEQUENCE [LARGE SCALE GENOMIC DNA]</scope>
    <source>
        <strain evidence="3">h7</strain>
    </source>
</reference>
<protein>
    <submittedName>
        <fullName evidence="2">Uncharacterized protein</fullName>
    </submittedName>
</protein>
<feature type="non-terminal residue" evidence="2">
    <location>
        <position position="500"/>
    </location>
</feature>
<evidence type="ECO:0000313" key="3">
    <source>
        <dbReference type="Proteomes" id="UP000053424"/>
    </source>
</evidence>
<sequence>PFTHGFPRADIHELLSPDLLHQIIKGTFKDHLVTWVTAYIQQVNTPAEAKRILADIDRRIAAAPSFPGLRRFPEGRGFKQWTGDDSKALMKVYLPAISGHVPPQMVRALSSFMEFCYLVRRSVVDEDDLVAIEAAVADFHRDRVVFDDVRPDGYSLPRQHSLVHYAMMIREFGAPNGLCSSITESKHIKAVKEPWRRSSHFEALGQMILTNQRLDKLAAARIDFRARGMLSAPLFGELIQAEPPPPPPEPVTIDGEEDDDDGGAVEGDVLGEVLLAQKPIPNLPRTAPELGAHLNVPNLPELISRFLYEQENPESDIPLDDVPLADCPQFEGSVRVFPSAVSIYFAPSDKSGIRGMFRERIRAVSSWRRGPPRYDCVFVERDPDQPGFQGLFVARVRSFFSITHSNKVKYPCALVSWFSTIGDSPCQETGMWMVEPDFDRTGNRAMSIIHIDSILRGAHLMGVSGTQFIPHHLTFSDTLDAFRSFYVNKYIDHHSHEIAF</sequence>
<dbReference type="Proteomes" id="UP000053424">
    <property type="component" value="Unassembled WGS sequence"/>
</dbReference>
<dbReference type="Pfam" id="PF18759">
    <property type="entry name" value="Plavaka"/>
    <property type="match status" value="1"/>
</dbReference>
<organism evidence="2 3">
    <name type="scientific">Hebeloma cylindrosporum</name>
    <dbReference type="NCBI Taxonomy" id="76867"/>
    <lineage>
        <taxon>Eukaryota</taxon>
        <taxon>Fungi</taxon>
        <taxon>Dikarya</taxon>
        <taxon>Basidiomycota</taxon>
        <taxon>Agaricomycotina</taxon>
        <taxon>Agaricomycetes</taxon>
        <taxon>Agaricomycetidae</taxon>
        <taxon>Agaricales</taxon>
        <taxon>Agaricineae</taxon>
        <taxon>Hymenogastraceae</taxon>
        <taxon>Hebeloma</taxon>
    </lineage>
</organism>
<feature type="region of interest" description="Disordered" evidence="1">
    <location>
        <begin position="240"/>
        <end position="264"/>
    </location>
</feature>
<accession>A0A0C3BIF1</accession>
<evidence type="ECO:0000256" key="1">
    <source>
        <dbReference type="SAM" id="MobiDB-lite"/>
    </source>
</evidence>
<dbReference type="EMBL" id="KN831805">
    <property type="protein sequence ID" value="KIM36495.1"/>
    <property type="molecule type" value="Genomic_DNA"/>
</dbReference>
<name>A0A0C3BIF1_HEBCY</name>
<gene>
    <name evidence="2" type="ORF">M413DRAFT_78207</name>
</gene>
<reference evidence="2 3" key="1">
    <citation type="submission" date="2014-04" db="EMBL/GenBank/DDBJ databases">
        <authorList>
            <consortium name="DOE Joint Genome Institute"/>
            <person name="Kuo A."/>
            <person name="Gay G."/>
            <person name="Dore J."/>
            <person name="Kohler A."/>
            <person name="Nagy L.G."/>
            <person name="Floudas D."/>
            <person name="Copeland A."/>
            <person name="Barry K.W."/>
            <person name="Cichocki N."/>
            <person name="Veneault-Fourrey C."/>
            <person name="LaButti K."/>
            <person name="Lindquist E.A."/>
            <person name="Lipzen A."/>
            <person name="Lundell T."/>
            <person name="Morin E."/>
            <person name="Murat C."/>
            <person name="Sun H."/>
            <person name="Tunlid A."/>
            <person name="Henrissat B."/>
            <person name="Grigoriev I.V."/>
            <person name="Hibbett D.S."/>
            <person name="Martin F."/>
            <person name="Nordberg H.P."/>
            <person name="Cantor M.N."/>
            <person name="Hua S.X."/>
        </authorList>
    </citation>
    <scope>NUCLEOTIDE SEQUENCE [LARGE SCALE GENOMIC DNA]</scope>
    <source>
        <strain evidence="3">h7</strain>
    </source>
</reference>
<dbReference type="AlphaFoldDB" id="A0A0C3BIF1"/>
<dbReference type="HOGENOM" id="CLU_006344_1_2_1"/>
<feature type="compositionally biased region" description="Acidic residues" evidence="1">
    <location>
        <begin position="254"/>
        <end position="263"/>
    </location>
</feature>
<dbReference type="InterPro" id="IPR041078">
    <property type="entry name" value="Plavaka"/>
</dbReference>
<proteinExistence type="predicted"/>
<dbReference type="OrthoDB" id="3199698at2759"/>